<dbReference type="InterPro" id="IPR013320">
    <property type="entry name" value="ConA-like_dom_sf"/>
</dbReference>
<dbReference type="AlphaFoldDB" id="A0A2P4QQC6"/>
<gene>
    <name evidence="2" type="ORF">GLOIN_2v1523611</name>
</gene>
<dbReference type="InterPro" id="IPR050672">
    <property type="entry name" value="FBXO45-Fsn/SPSB_families"/>
</dbReference>
<accession>A0A2P4QQC6</accession>
<dbReference type="PROSITE" id="PS50188">
    <property type="entry name" value="B302_SPRY"/>
    <property type="match status" value="1"/>
</dbReference>
<reference evidence="2 3" key="1">
    <citation type="journal article" date="2013" name="Proc. Natl. Acad. Sci. U.S.A.">
        <title>Genome of an arbuscular mycorrhizal fungus provides insight into the oldest plant symbiosis.</title>
        <authorList>
            <person name="Tisserant E."/>
            <person name="Malbreil M."/>
            <person name="Kuo A."/>
            <person name="Kohler A."/>
            <person name="Symeonidi A."/>
            <person name="Balestrini R."/>
            <person name="Charron P."/>
            <person name="Duensing N."/>
            <person name="Frei Dit Frey N."/>
            <person name="Gianinazzi-Pearson V."/>
            <person name="Gilbert L.B."/>
            <person name="Handa Y."/>
            <person name="Herr J.R."/>
            <person name="Hijri M."/>
            <person name="Koul R."/>
            <person name="Kawaguchi M."/>
            <person name="Krajinski F."/>
            <person name="Lammers P.J."/>
            <person name="Masclaux F.G."/>
            <person name="Murat C."/>
            <person name="Morin E."/>
            <person name="Ndikumana S."/>
            <person name="Pagni M."/>
            <person name="Petitpierre D."/>
            <person name="Requena N."/>
            <person name="Rosikiewicz P."/>
            <person name="Riley R."/>
            <person name="Saito K."/>
            <person name="San Clemente H."/>
            <person name="Shapiro H."/>
            <person name="van Tuinen D."/>
            <person name="Becard G."/>
            <person name="Bonfante P."/>
            <person name="Paszkowski U."/>
            <person name="Shachar-Hill Y.Y."/>
            <person name="Tuskan G.A."/>
            <person name="Young P.W."/>
            <person name="Sanders I.R."/>
            <person name="Henrissat B."/>
            <person name="Rensing S.A."/>
            <person name="Grigoriev I.V."/>
            <person name="Corradi N."/>
            <person name="Roux C."/>
            <person name="Martin F."/>
        </authorList>
    </citation>
    <scope>NUCLEOTIDE SEQUENCE [LARGE SCALE GENOMIC DNA]</scope>
    <source>
        <strain evidence="2 3">DAOM 197198</strain>
    </source>
</reference>
<comment type="caution">
    <text evidence="2">The sequence shown here is derived from an EMBL/GenBank/DDBJ whole genome shotgun (WGS) entry which is preliminary data.</text>
</comment>
<dbReference type="SUPFAM" id="SSF49899">
    <property type="entry name" value="Concanavalin A-like lectins/glucanases"/>
    <property type="match status" value="1"/>
</dbReference>
<dbReference type="SMART" id="SM00449">
    <property type="entry name" value="SPRY"/>
    <property type="match status" value="1"/>
</dbReference>
<protein>
    <recommendedName>
        <fullName evidence="1">B30.2/SPRY domain-containing protein</fullName>
    </recommendedName>
</protein>
<organism evidence="2 3">
    <name type="scientific">Rhizophagus irregularis (strain DAOM 181602 / DAOM 197198 / MUCL 43194)</name>
    <name type="common">Arbuscular mycorrhizal fungus</name>
    <name type="synonym">Glomus intraradices</name>
    <dbReference type="NCBI Taxonomy" id="747089"/>
    <lineage>
        <taxon>Eukaryota</taxon>
        <taxon>Fungi</taxon>
        <taxon>Fungi incertae sedis</taxon>
        <taxon>Mucoromycota</taxon>
        <taxon>Glomeromycotina</taxon>
        <taxon>Glomeromycetes</taxon>
        <taxon>Glomerales</taxon>
        <taxon>Glomeraceae</taxon>
        <taxon>Rhizophagus</taxon>
    </lineage>
</organism>
<dbReference type="PANTHER" id="PTHR12245">
    <property type="entry name" value="SPRY DOMAIN CONTAINING SOCS BOX PROTEIN"/>
    <property type="match status" value="1"/>
</dbReference>
<sequence length="163" mass="18249">MIYVWDESSCGSKLIIEDNGKVVHAPSNLNSLQSVRAKMVLENKGIFEWDVIIEKDCSSAWVGVCSSENFNYETFAGYQLTGWVFGSSSGYCYNSGDCINNYCPSFGDGTKVTVHLDMNKRTCSFTVNGTKYPKVSSWNNLPSKLYPVVSLRYPGRIRIQAHQ</sequence>
<dbReference type="EMBL" id="AUPC02000022">
    <property type="protein sequence ID" value="POG79851.1"/>
    <property type="molecule type" value="Genomic_DNA"/>
</dbReference>
<feature type="non-terminal residue" evidence="2">
    <location>
        <position position="163"/>
    </location>
</feature>
<evidence type="ECO:0000313" key="3">
    <source>
        <dbReference type="Proteomes" id="UP000018888"/>
    </source>
</evidence>
<dbReference type="Proteomes" id="UP000018888">
    <property type="component" value="Unassembled WGS sequence"/>
</dbReference>
<evidence type="ECO:0000259" key="1">
    <source>
        <dbReference type="PROSITE" id="PS50188"/>
    </source>
</evidence>
<name>A0A2P4QQC6_RHIID</name>
<dbReference type="PANTHER" id="PTHR12245:SF5">
    <property type="entry name" value="SPRY DOMAIN-CONTAINING SOCS BOX PROTEIN 3"/>
    <property type="match status" value="1"/>
</dbReference>
<dbReference type="InterPro" id="IPR003877">
    <property type="entry name" value="SPRY_dom"/>
</dbReference>
<dbReference type="InterPro" id="IPR001870">
    <property type="entry name" value="B30.2/SPRY"/>
</dbReference>
<evidence type="ECO:0000313" key="2">
    <source>
        <dbReference type="EMBL" id="POG79851.1"/>
    </source>
</evidence>
<dbReference type="Pfam" id="PF00622">
    <property type="entry name" value="SPRY"/>
    <property type="match status" value="1"/>
</dbReference>
<dbReference type="InterPro" id="IPR043136">
    <property type="entry name" value="B30.2/SPRY_sf"/>
</dbReference>
<keyword evidence="3" id="KW-1185">Reference proteome</keyword>
<dbReference type="Gene3D" id="2.60.120.920">
    <property type="match status" value="1"/>
</dbReference>
<reference evidence="2 3" key="2">
    <citation type="journal article" date="2018" name="New Phytol.">
        <title>High intraspecific genome diversity in the model arbuscular mycorrhizal symbiont Rhizophagus irregularis.</title>
        <authorList>
            <person name="Chen E.C.H."/>
            <person name="Morin E."/>
            <person name="Beaudet D."/>
            <person name="Noel J."/>
            <person name="Yildirir G."/>
            <person name="Ndikumana S."/>
            <person name="Charron P."/>
            <person name="St-Onge C."/>
            <person name="Giorgi J."/>
            <person name="Kruger M."/>
            <person name="Marton T."/>
            <person name="Ropars J."/>
            <person name="Grigoriev I.V."/>
            <person name="Hainaut M."/>
            <person name="Henrissat B."/>
            <person name="Roux C."/>
            <person name="Martin F."/>
            <person name="Corradi N."/>
        </authorList>
    </citation>
    <scope>NUCLEOTIDE SEQUENCE [LARGE SCALE GENOMIC DNA]</scope>
    <source>
        <strain evidence="2 3">DAOM 197198</strain>
    </source>
</reference>
<proteinExistence type="predicted"/>
<feature type="domain" description="B30.2/SPRY" evidence="1">
    <location>
        <begin position="1"/>
        <end position="163"/>
    </location>
</feature>